<evidence type="ECO:0000256" key="3">
    <source>
        <dbReference type="SAM" id="Phobius"/>
    </source>
</evidence>
<feature type="transmembrane region" description="Helical" evidence="3">
    <location>
        <begin position="181"/>
        <end position="199"/>
    </location>
</feature>
<sequence length="462" mass="48672">MCSSRASGVPHSDHPVFTGLPAQSPSRFPFRRTPIYITAAYIHENKFFPLIEGFAYGDGTFHPTRQAVLRPNLTNTLSASSTLSWLARFAPAALTVRWPERVRACLGALIGIGFTGVLTHFLVGPLALIPLLVAPMGASAVLLFAVPSSPLAQPWSLIGGNLVSATVGVFCAHWIADPVLASSLAIALAICAMFALRCVHPPSGAVALTAVLGGPAVHALGFGFVFAPIAMQSAALLCAALVWHAITGHRYPHAAHASSGAAAGRSEPRGGVTRADLEAVINRRGELLAIDPDDLESLLHEAEMRTYARTFSGTTCADVMSKGVVSVAPSTTVKAALNLLTRHGIKALPVTDATRHVVGIVTRADLSGNPTGARKNPTESLSARWFTRAPNPETTVDTLMSKNVCVVEASTPIGDLVPLFADHGHHHIPVLDATRQLAGIITQADLISGLYKQTQVQQRLVA</sequence>
<dbReference type="SMART" id="SM00116">
    <property type="entry name" value="CBS"/>
    <property type="match status" value="2"/>
</dbReference>
<keyword evidence="3" id="KW-0472">Membrane</keyword>
<proteinExistence type="predicted"/>
<feature type="transmembrane region" description="Helical" evidence="3">
    <location>
        <begin position="104"/>
        <end position="122"/>
    </location>
</feature>
<evidence type="ECO:0000313" key="5">
    <source>
        <dbReference type="EMBL" id="CAG4892008.1"/>
    </source>
</evidence>
<feature type="domain" description="CBS" evidence="4">
    <location>
        <begin position="400"/>
        <end position="456"/>
    </location>
</feature>
<name>A0ABN7QJF9_9BURK</name>
<feature type="transmembrane region" description="Helical" evidence="3">
    <location>
        <begin position="128"/>
        <end position="146"/>
    </location>
</feature>
<dbReference type="EMBL" id="CAJQYY010000005">
    <property type="protein sequence ID" value="CAG4892008.1"/>
    <property type="molecule type" value="Genomic_DNA"/>
</dbReference>
<evidence type="ECO:0000259" key="4">
    <source>
        <dbReference type="PROSITE" id="PS51371"/>
    </source>
</evidence>
<feature type="region of interest" description="Disordered" evidence="2">
    <location>
        <begin position="1"/>
        <end position="20"/>
    </location>
</feature>
<dbReference type="PANTHER" id="PTHR33741:SF5">
    <property type="entry name" value="TRANSMEMBRANE PROTEIN DDB_G0269096-RELATED"/>
    <property type="match status" value="1"/>
</dbReference>
<gene>
    <name evidence="5" type="ORF">R54767_01242</name>
</gene>
<keyword evidence="1" id="KW-0129">CBS domain</keyword>
<keyword evidence="3" id="KW-1133">Transmembrane helix</keyword>
<dbReference type="PANTHER" id="PTHR33741">
    <property type="entry name" value="TRANSMEMBRANE PROTEIN DDB_G0269096-RELATED"/>
    <property type="match status" value="1"/>
</dbReference>
<evidence type="ECO:0000256" key="2">
    <source>
        <dbReference type="SAM" id="MobiDB-lite"/>
    </source>
</evidence>
<organism evidence="5 6">
    <name type="scientific">Paraburkholderia gardini</name>
    <dbReference type="NCBI Taxonomy" id="2823469"/>
    <lineage>
        <taxon>Bacteria</taxon>
        <taxon>Pseudomonadati</taxon>
        <taxon>Pseudomonadota</taxon>
        <taxon>Betaproteobacteria</taxon>
        <taxon>Burkholderiales</taxon>
        <taxon>Burkholderiaceae</taxon>
        <taxon>Paraburkholderia</taxon>
    </lineage>
</organism>
<feature type="transmembrane region" description="Helical" evidence="3">
    <location>
        <begin position="206"/>
        <end position="231"/>
    </location>
</feature>
<evidence type="ECO:0000313" key="6">
    <source>
        <dbReference type="Proteomes" id="UP000789752"/>
    </source>
</evidence>
<dbReference type="InterPro" id="IPR046342">
    <property type="entry name" value="CBS_dom_sf"/>
</dbReference>
<keyword evidence="3" id="KW-0812">Transmembrane</keyword>
<feature type="domain" description="CBS" evidence="4">
    <location>
        <begin position="320"/>
        <end position="378"/>
    </location>
</feature>
<feature type="transmembrane region" description="Helical" evidence="3">
    <location>
        <begin position="158"/>
        <end position="175"/>
    </location>
</feature>
<accession>A0ABN7QJF9</accession>
<keyword evidence="6" id="KW-1185">Reference proteome</keyword>
<dbReference type="Proteomes" id="UP000789752">
    <property type="component" value="Unassembled WGS sequence"/>
</dbReference>
<comment type="caution">
    <text evidence="5">The sequence shown here is derived from an EMBL/GenBank/DDBJ whole genome shotgun (WGS) entry which is preliminary data.</text>
</comment>
<dbReference type="InterPro" id="IPR058581">
    <property type="entry name" value="TM_HPP"/>
</dbReference>
<evidence type="ECO:0000256" key="1">
    <source>
        <dbReference type="PROSITE-ProRule" id="PRU00703"/>
    </source>
</evidence>
<dbReference type="CDD" id="cd04600">
    <property type="entry name" value="CBS_pair_HPP_assoc"/>
    <property type="match status" value="1"/>
</dbReference>
<dbReference type="InterPro" id="IPR007065">
    <property type="entry name" value="HPP"/>
</dbReference>
<reference evidence="5 6" key="1">
    <citation type="submission" date="2021-04" db="EMBL/GenBank/DDBJ databases">
        <authorList>
            <person name="Vanwijnsberghe S."/>
        </authorList>
    </citation>
    <scope>NUCLEOTIDE SEQUENCE [LARGE SCALE GENOMIC DNA]</scope>
    <source>
        <strain evidence="5 6">LMG 32171</strain>
    </source>
</reference>
<dbReference type="Gene3D" id="3.10.580.10">
    <property type="entry name" value="CBS-domain"/>
    <property type="match status" value="1"/>
</dbReference>
<dbReference type="InterPro" id="IPR000644">
    <property type="entry name" value="CBS_dom"/>
</dbReference>
<dbReference type="Pfam" id="PF00571">
    <property type="entry name" value="CBS"/>
    <property type="match status" value="2"/>
</dbReference>
<dbReference type="Pfam" id="PF04982">
    <property type="entry name" value="TM_HPP"/>
    <property type="match status" value="1"/>
</dbReference>
<dbReference type="PROSITE" id="PS51371">
    <property type="entry name" value="CBS"/>
    <property type="match status" value="2"/>
</dbReference>
<protein>
    <recommendedName>
        <fullName evidence="4">CBS domain-containing protein</fullName>
    </recommendedName>
</protein>
<dbReference type="SUPFAM" id="SSF54631">
    <property type="entry name" value="CBS-domain pair"/>
    <property type="match status" value="1"/>
</dbReference>